<keyword evidence="6 9" id="KW-1133">Transmembrane helix</keyword>
<dbReference type="AlphaFoldDB" id="A0A1H2LJW0"/>
<dbReference type="GO" id="GO:0033214">
    <property type="term" value="P:siderophore-iron import into cell"/>
    <property type="evidence" value="ECO:0007669"/>
    <property type="project" value="TreeGrafter"/>
</dbReference>
<evidence type="ECO:0000256" key="4">
    <source>
        <dbReference type="ARBA" id="ARBA00022475"/>
    </source>
</evidence>
<comment type="subcellular location">
    <subcellularLocation>
        <location evidence="1">Cell membrane</location>
        <topology evidence="1">Multi-pass membrane protein</topology>
    </subcellularLocation>
</comment>
<feature type="transmembrane region" description="Helical" evidence="9">
    <location>
        <begin position="159"/>
        <end position="181"/>
    </location>
</feature>
<feature type="transmembrane region" description="Helical" evidence="9">
    <location>
        <begin position="241"/>
        <end position="262"/>
    </location>
</feature>
<dbReference type="GO" id="GO:0005886">
    <property type="term" value="C:plasma membrane"/>
    <property type="evidence" value="ECO:0007669"/>
    <property type="project" value="UniProtKB-SubCell"/>
</dbReference>
<keyword evidence="3" id="KW-0813">Transport</keyword>
<protein>
    <submittedName>
        <fullName evidence="10">Iron complex transport system permease protein</fullName>
    </submittedName>
</protein>
<accession>A0A1H2LJW0</accession>
<dbReference type="STRING" id="158898.SAMN04488548_136491"/>
<feature type="transmembrane region" description="Helical" evidence="9">
    <location>
        <begin position="322"/>
        <end position="340"/>
    </location>
</feature>
<keyword evidence="7 9" id="KW-0472">Membrane</keyword>
<evidence type="ECO:0000256" key="8">
    <source>
        <dbReference type="SAM" id="MobiDB-lite"/>
    </source>
</evidence>
<evidence type="ECO:0000313" key="10">
    <source>
        <dbReference type="EMBL" id="SDU81209.1"/>
    </source>
</evidence>
<feature type="transmembrane region" description="Helical" evidence="9">
    <location>
        <begin position="193"/>
        <end position="214"/>
    </location>
</feature>
<feature type="region of interest" description="Disordered" evidence="8">
    <location>
        <begin position="1"/>
        <end position="24"/>
    </location>
</feature>
<feature type="transmembrane region" description="Helical" evidence="9">
    <location>
        <begin position="282"/>
        <end position="310"/>
    </location>
</feature>
<dbReference type="InterPro" id="IPR000522">
    <property type="entry name" value="ABC_transptr_permease_BtuC"/>
</dbReference>
<dbReference type="CDD" id="cd06550">
    <property type="entry name" value="TM_ABC_iron-siderophores_like"/>
    <property type="match status" value="1"/>
</dbReference>
<keyword evidence="5 9" id="KW-0812">Transmembrane</keyword>
<evidence type="ECO:0000256" key="2">
    <source>
        <dbReference type="ARBA" id="ARBA00007935"/>
    </source>
</evidence>
<dbReference type="EMBL" id="FNLM01000036">
    <property type="protein sequence ID" value="SDU81209.1"/>
    <property type="molecule type" value="Genomic_DNA"/>
</dbReference>
<evidence type="ECO:0000256" key="7">
    <source>
        <dbReference type="ARBA" id="ARBA00023136"/>
    </source>
</evidence>
<evidence type="ECO:0000256" key="5">
    <source>
        <dbReference type="ARBA" id="ARBA00022692"/>
    </source>
</evidence>
<keyword evidence="4" id="KW-1003">Cell membrane</keyword>
<dbReference type="Pfam" id="PF01032">
    <property type="entry name" value="FecCD"/>
    <property type="match status" value="1"/>
</dbReference>
<dbReference type="OrthoDB" id="4455417at2"/>
<evidence type="ECO:0000256" key="1">
    <source>
        <dbReference type="ARBA" id="ARBA00004651"/>
    </source>
</evidence>
<dbReference type="SUPFAM" id="SSF81345">
    <property type="entry name" value="ABC transporter involved in vitamin B12 uptake, BtuC"/>
    <property type="match status" value="1"/>
</dbReference>
<proteinExistence type="inferred from homology"/>
<evidence type="ECO:0000256" key="6">
    <source>
        <dbReference type="ARBA" id="ARBA00022989"/>
    </source>
</evidence>
<dbReference type="Proteomes" id="UP000183180">
    <property type="component" value="Unassembled WGS sequence"/>
</dbReference>
<dbReference type="InterPro" id="IPR037294">
    <property type="entry name" value="ABC_BtuC-like"/>
</dbReference>
<feature type="transmembrane region" description="Helical" evidence="9">
    <location>
        <begin position="130"/>
        <end position="147"/>
    </location>
</feature>
<feature type="transmembrane region" description="Helical" evidence="9">
    <location>
        <begin position="45"/>
        <end position="69"/>
    </location>
</feature>
<evidence type="ECO:0000256" key="3">
    <source>
        <dbReference type="ARBA" id="ARBA00022448"/>
    </source>
</evidence>
<dbReference type="RefSeq" id="WP_074853892.1">
    <property type="nucleotide sequence ID" value="NZ_FNLM01000036.1"/>
</dbReference>
<feature type="transmembrane region" description="Helical" evidence="9">
    <location>
        <begin position="352"/>
        <end position="371"/>
    </location>
</feature>
<comment type="similarity">
    <text evidence="2">Belongs to the binding-protein-dependent transport system permease family. FecCD subfamily.</text>
</comment>
<dbReference type="PANTHER" id="PTHR30472">
    <property type="entry name" value="FERRIC ENTEROBACTIN TRANSPORT SYSTEM PERMEASE PROTEIN"/>
    <property type="match status" value="1"/>
</dbReference>
<gene>
    <name evidence="10" type="ORF">SAMN04488548_136491</name>
</gene>
<evidence type="ECO:0000256" key="9">
    <source>
        <dbReference type="SAM" id="Phobius"/>
    </source>
</evidence>
<reference evidence="10 11" key="1">
    <citation type="submission" date="2016-10" db="EMBL/GenBank/DDBJ databases">
        <authorList>
            <person name="de Groot N.N."/>
        </authorList>
    </citation>
    <scope>NUCLEOTIDE SEQUENCE [LARGE SCALE GENOMIC DNA]</scope>
    <source>
        <strain evidence="10 11">DSM 44215</strain>
    </source>
</reference>
<organism evidence="10 11">
    <name type="scientific">Gordonia westfalica</name>
    <dbReference type="NCBI Taxonomy" id="158898"/>
    <lineage>
        <taxon>Bacteria</taxon>
        <taxon>Bacillati</taxon>
        <taxon>Actinomycetota</taxon>
        <taxon>Actinomycetes</taxon>
        <taxon>Mycobacteriales</taxon>
        <taxon>Gordoniaceae</taxon>
        <taxon>Gordonia</taxon>
    </lineage>
</organism>
<dbReference type="GO" id="GO:0022857">
    <property type="term" value="F:transmembrane transporter activity"/>
    <property type="evidence" value="ECO:0007669"/>
    <property type="project" value="InterPro"/>
</dbReference>
<name>A0A1H2LJW0_9ACTN</name>
<dbReference type="Gene3D" id="1.10.3470.10">
    <property type="entry name" value="ABC transporter involved in vitamin B12 uptake, BtuC"/>
    <property type="match status" value="1"/>
</dbReference>
<dbReference type="PANTHER" id="PTHR30472:SF24">
    <property type="entry name" value="FERRIC ENTEROBACTIN TRANSPORT SYSTEM PERMEASE PROTEIN FEPG"/>
    <property type="match status" value="1"/>
</dbReference>
<sequence>MSTSDVKTPEPASGGPATRTRGIAPHPGGYRLAIEPVSVVVRPRMLIVALVSAALAVVLFLTSVGVSDFPLTPVDVARILLGGGTRIENVVVFDVALPRALVGLLVGIGLGMSGSITQLISQNPLATPDILGITAGASAAAVAALAFSNTSWGSWFGDLGVPASAMIGALLTAALMYVLAWPGRKANSGINPFRLVLIGVGMTWMLQALTNFLLTRADIRDVGRAQVWLVGSVANVGWSNVWPVVGGVVAGVVMIVVFSRQIGMLSLGPDLARGLGVRTGAVSTTLLLTAVLVSALCVSAAGPIAFVALLAPQIALRLARTAVPTPLLSGLIGASLVLGGDLLCRTVLPGGLPVGIVTAAIGGPFLIYLMITMSRKATV</sequence>
<evidence type="ECO:0000313" key="11">
    <source>
        <dbReference type="Proteomes" id="UP000183180"/>
    </source>
</evidence>